<dbReference type="OrthoDB" id="2111297at2"/>
<dbReference type="EMBL" id="QOWE01000018">
    <property type="protein sequence ID" value="RCR67521.1"/>
    <property type="molecule type" value="Genomic_DNA"/>
</dbReference>
<accession>A0A368JN03</accession>
<dbReference type="Proteomes" id="UP000253383">
    <property type="component" value="Unassembled WGS sequence"/>
</dbReference>
<dbReference type="SUPFAM" id="SSF55831">
    <property type="entry name" value="Thymidylate synthase/dCMP hydroxymethylase"/>
    <property type="match status" value="1"/>
</dbReference>
<sequence>MYTTPLLLEGTNLSIVWCRAVDHILQNSGADITPLVVTLTKFEESIEVRNMLEQSLRINEKSSINTVAETIFPESLYQLYSYDRHALYEGYLSILPRLKKIDPKNAKGTYFERLIAFNGKINQLEMIINSLQEEQSVRRSKLQASIFDATRDHSDSPYQRFPCLQHVTFNETPSRGLIINSFYAMQYLYERAYGNWLGLINLGKFVARELNLNFERLNCFVGVEHLDISKEKAKKLRMEFNQLSIYE</sequence>
<reference evidence="1 2" key="1">
    <citation type="submission" date="2018-07" db="EMBL/GenBank/DDBJ databases">
        <title>Genome analysis of Larkinella rosea.</title>
        <authorList>
            <person name="Zhou Z."/>
            <person name="Wang G."/>
        </authorList>
    </citation>
    <scope>NUCLEOTIDE SEQUENCE [LARGE SCALE GENOMIC DNA]</scope>
    <source>
        <strain evidence="2">zzj9</strain>
    </source>
</reference>
<proteinExistence type="predicted"/>
<comment type="caution">
    <text evidence="1">The sequence shown here is derived from an EMBL/GenBank/DDBJ whole genome shotgun (WGS) entry which is preliminary data.</text>
</comment>
<protein>
    <submittedName>
        <fullName evidence="1">Thymidylate synthase</fullName>
    </submittedName>
</protein>
<name>A0A368JN03_9BACT</name>
<dbReference type="RefSeq" id="WP_114407953.1">
    <property type="nucleotide sequence ID" value="NZ_QOWE01000018.1"/>
</dbReference>
<organism evidence="1 2">
    <name type="scientific">Larkinella punicea</name>
    <dbReference type="NCBI Taxonomy" id="2315727"/>
    <lineage>
        <taxon>Bacteria</taxon>
        <taxon>Pseudomonadati</taxon>
        <taxon>Bacteroidota</taxon>
        <taxon>Cytophagia</taxon>
        <taxon>Cytophagales</taxon>
        <taxon>Spirosomataceae</taxon>
        <taxon>Larkinella</taxon>
    </lineage>
</organism>
<dbReference type="InterPro" id="IPR036926">
    <property type="entry name" value="Thymidate_synth/dCMP_Mease_sf"/>
</dbReference>
<keyword evidence="2" id="KW-1185">Reference proteome</keyword>
<evidence type="ECO:0000313" key="1">
    <source>
        <dbReference type="EMBL" id="RCR67521.1"/>
    </source>
</evidence>
<dbReference type="AlphaFoldDB" id="A0A368JN03"/>
<evidence type="ECO:0000313" key="2">
    <source>
        <dbReference type="Proteomes" id="UP000253383"/>
    </source>
</evidence>
<gene>
    <name evidence="1" type="ORF">DUE52_20655</name>
</gene>